<reference evidence="1" key="1">
    <citation type="submission" date="2018-02" db="EMBL/GenBank/DDBJ databases">
        <title>Rhizophora mucronata_Transcriptome.</title>
        <authorList>
            <person name="Meera S.P."/>
            <person name="Sreeshan A."/>
            <person name="Augustine A."/>
        </authorList>
    </citation>
    <scope>NUCLEOTIDE SEQUENCE</scope>
    <source>
        <tissue evidence="1">Leaf</tissue>
    </source>
</reference>
<proteinExistence type="predicted"/>
<protein>
    <submittedName>
        <fullName evidence="1">Uncharacterized protein</fullName>
    </submittedName>
</protein>
<organism evidence="1">
    <name type="scientific">Rhizophora mucronata</name>
    <name type="common">Asiatic mangrove</name>
    <dbReference type="NCBI Taxonomy" id="61149"/>
    <lineage>
        <taxon>Eukaryota</taxon>
        <taxon>Viridiplantae</taxon>
        <taxon>Streptophyta</taxon>
        <taxon>Embryophyta</taxon>
        <taxon>Tracheophyta</taxon>
        <taxon>Spermatophyta</taxon>
        <taxon>Magnoliopsida</taxon>
        <taxon>eudicotyledons</taxon>
        <taxon>Gunneridae</taxon>
        <taxon>Pentapetalae</taxon>
        <taxon>rosids</taxon>
        <taxon>fabids</taxon>
        <taxon>Malpighiales</taxon>
        <taxon>Rhizophoraceae</taxon>
        <taxon>Rhizophora</taxon>
    </lineage>
</organism>
<accession>A0A2P2QGT5</accession>
<evidence type="ECO:0000313" key="1">
    <source>
        <dbReference type="EMBL" id="MBX66220.1"/>
    </source>
</evidence>
<name>A0A2P2QGT5_RHIMU</name>
<sequence>MLQIIRHDLKKGIYVALPCCCPCQPHILQHGLGLDFHTSTCPVNQHILCRHAMICTS</sequence>
<dbReference type="EMBL" id="GGEC01085736">
    <property type="protein sequence ID" value="MBX66220.1"/>
    <property type="molecule type" value="Transcribed_RNA"/>
</dbReference>
<dbReference type="AlphaFoldDB" id="A0A2P2QGT5"/>